<feature type="transmembrane region" description="Helical" evidence="1">
    <location>
        <begin position="9"/>
        <end position="29"/>
    </location>
</feature>
<evidence type="ECO:0000256" key="1">
    <source>
        <dbReference type="SAM" id="Phobius"/>
    </source>
</evidence>
<feature type="transmembrane region" description="Helical" evidence="1">
    <location>
        <begin position="152"/>
        <end position="171"/>
    </location>
</feature>
<reference evidence="2 3" key="1">
    <citation type="journal article" date="2009" name="Stand. Genomic Sci.">
        <title>Complete genome sequence of Stackebrandtia nassauensis type strain (LLR-40K-21).</title>
        <authorList>
            <person name="Munk C."/>
            <person name="Lapidus A."/>
            <person name="Copeland A."/>
            <person name="Jando M."/>
            <person name="Mayilraj S."/>
            <person name="Glavina Del Rio T."/>
            <person name="Nolan M."/>
            <person name="Chen F."/>
            <person name="Lucas S."/>
            <person name="Tice H."/>
            <person name="Cheng J.F."/>
            <person name="Han C."/>
            <person name="Detter J.C."/>
            <person name="Bruce D."/>
            <person name="Goodwin L."/>
            <person name="Chain P."/>
            <person name="Pitluck S."/>
            <person name="Goker M."/>
            <person name="Ovchinikova G."/>
            <person name="Pati A."/>
            <person name="Ivanova N."/>
            <person name="Mavromatis K."/>
            <person name="Chen A."/>
            <person name="Palaniappan K."/>
            <person name="Land M."/>
            <person name="Hauser L."/>
            <person name="Chang Y.J."/>
            <person name="Jeffries C.D."/>
            <person name="Bristow J."/>
            <person name="Eisen J.A."/>
            <person name="Markowitz V."/>
            <person name="Hugenholtz P."/>
            <person name="Kyrpides N.C."/>
            <person name="Klenk H.P."/>
        </authorList>
    </citation>
    <scope>NUCLEOTIDE SEQUENCE [LARGE SCALE GENOMIC DNA]</scope>
    <source>
        <strain evidence="3">DSM 44728 / CIP 108903 / NRRL B-16338 / NBRC 102104 / LLR-40K-21</strain>
    </source>
</reference>
<evidence type="ECO:0000313" key="3">
    <source>
        <dbReference type="Proteomes" id="UP000000844"/>
    </source>
</evidence>
<accession>D3Q506</accession>
<keyword evidence="1" id="KW-0812">Transmembrane</keyword>
<dbReference type="AlphaFoldDB" id="D3Q506"/>
<sequence>MTPTPLARLSLLLSPPLVMLGWALMRLLGTDGREPGWTLAHLAWLAGYVLLAVACVYLYRLTVTGGAPGRRSLAASFLAVALFGSLCMNTQMAIDLVAGFATSTVEAKNAFTDDIQALPGVELLVYQLGPALLFCALSAQTIHAYLARRLPVSVPVLVGLAVLVMVVDRLVDTPFRLTMGVASVLLWIAFTTVVKTRPATSASPVDVQRVA</sequence>
<keyword evidence="1" id="KW-0472">Membrane</keyword>
<feature type="transmembrane region" description="Helical" evidence="1">
    <location>
        <begin position="41"/>
        <end position="61"/>
    </location>
</feature>
<feature type="transmembrane region" description="Helical" evidence="1">
    <location>
        <begin position="73"/>
        <end position="94"/>
    </location>
</feature>
<proteinExistence type="predicted"/>
<dbReference type="HOGENOM" id="CLU_1174907_0_0_11"/>
<dbReference type="eggNOG" id="ENOG5032EMY">
    <property type="taxonomic scope" value="Bacteria"/>
</dbReference>
<feature type="transmembrane region" description="Helical" evidence="1">
    <location>
        <begin position="124"/>
        <end position="145"/>
    </location>
</feature>
<name>D3Q506_STANL</name>
<organism evidence="2 3">
    <name type="scientific">Stackebrandtia nassauensis (strain DSM 44728 / CIP 108903 / NRRL B-16338 / NBRC 102104 / LLR-40K-21)</name>
    <dbReference type="NCBI Taxonomy" id="446470"/>
    <lineage>
        <taxon>Bacteria</taxon>
        <taxon>Bacillati</taxon>
        <taxon>Actinomycetota</taxon>
        <taxon>Actinomycetes</taxon>
        <taxon>Glycomycetales</taxon>
        <taxon>Glycomycetaceae</taxon>
        <taxon>Stackebrandtia</taxon>
    </lineage>
</organism>
<evidence type="ECO:0000313" key="2">
    <source>
        <dbReference type="EMBL" id="ADD42186.1"/>
    </source>
</evidence>
<dbReference type="Proteomes" id="UP000000844">
    <property type="component" value="Chromosome"/>
</dbReference>
<dbReference type="KEGG" id="sna:Snas_2504"/>
<protein>
    <submittedName>
        <fullName evidence="2">Uncharacterized protein</fullName>
    </submittedName>
</protein>
<dbReference type="OrthoDB" id="3539663at2"/>
<keyword evidence="1" id="KW-1133">Transmembrane helix</keyword>
<dbReference type="RefSeq" id="WP_013017757.1">
    <property type="nucleotide sequence ID" value="NC_013947.1"/>
</dbReference>
<feature type="transmembrane region" description="Helical" evidence="1">
    <location>
        <begin position="177"/>
        <end position="194"/>
    </location>
</feature>
<gene>
    <name evidence="2" type="ordered locus">Snas_2504</name>
</gene>
<keyword evidence="3" id="KW-1185">Reference proteome</keyword>
<dbReference type="EMBL" id="CP001778">
    <property type="protein sequence ID" value="ADD42186.1"/>
    <property type="molecule type" value="Genomic_DNA"/>
</dbReference>